<keyword evidence="2" id="KW-1185">Reference proteome</keyword>
<name>A0AAE0XNP8_9GAST</name>
<evidence type="ECO:0000313" key="2">
    <source>
        <dbReference type="Proteomes" id="UP001283361"/>
    </source>
</evidence>
<dbReference type="EMBL" id="JAWDGP010007938">
    <property type="protein sequence ID" value="KAK3699738.1"/>
    <property type="molecule type" value="Genomic_DNA"/>
</dbReference>
<comment type="caution">
    <text evidence="1">The sequence shown here is derived from an EMBL/GenBank/DDBJ whole genome shotgun (WGS) entry which is preliminary data.</text>
</comment>
<gene>
    <name evidence="1" type="ORF">RRG08_010559</name>
</gene>
<evidence type="ECO:0000313" key="1">
    <source>
        <dbReference type="EMBL" id="KAK3699738.1"/>
    </source>
</evidence>
<proteinExistence type="predicted"/>
<protein>
    <submittedName>
        <fullName evidence="1">Uncharacterized protein</fullName>
    </submittedName>
</protein>
<sequence length="98" mass="10570">MTLSTSCRIEVLKSLAQSDHSGQAKRPGVSVDQWIDQRGISKTASRPITLWEALVSAVHCSLQQSAGLGTGSSNTVTSNAINPLYHHNYPAHCNNLRV</sequence>
<reference evidence="1" key="1">
    <citation type="journal article" date="2023" name="G3 (Bethesda)">
        <title>A reference genome for the long-term kleptoplast-retaining sea slug Elysia crispata morphotype clarki.</title>
        <authorList>
            <person name="Eastman K.E."/>
            <person name="Pendleton A.L."/>
            <person name="Shaikh M.A."/>
            <person name="Suttiyut T."/>
            <person name="Ogas R."/>
            <person name="Tomko P."/>
            <person name="Gavelis G."/>
            <person name="Widhalm J.R."/>
            <person name="Wisecaver J.H."/>
        </authorList>
    </citation>
    <scope>NUCLEOTIDE SEQUENCE</scope>
    <source>
        <strain evidence="1">ECLA1</strain>
    </source>
</reference>
<accession>A0AAE0XNP8</accession>
<organism evidence="1 2">
    <name type="scientific">Elysia crispata</name>
    <name type="common">lettuce slug</name>
    <dbReference type="NCBI Taxonomy" id="231223"/>
    <lineage>
        <taxon>Eukaryota</taxon>
        <taxon>Metazoa</taxon>
        <taxon>Spiralia</taxon>
        <taxon>Lophotrochozoa</taxon>
        <taxon>Mollusca</taxon>
        <taxon>Gastropoda</taxon>
        <taxon>Heterobranchia</taxon>
        <taxon>Euthyneura</taxon>
        <taxon>Panpulmonata</taxon>
        <taxon>Sacoglossa</taxon>
        <taxon>Placobranchoidea</taxon>
        <taxon>Plakobranchidae</taxon>
        <taxon>Elysia</taxon>
    </lineage>
</organism>
<dbReference type="AlphaFoldDB" id="A0AAE0XNP8"/>
<dbReference type="Proteomes" id="UP001283361">
    <property type="component" value="Unassembled WGS sequence"/>
</dbReference>